<dbReference type="PANTHER" id="PTHR47272:SF2">
    <property type="entry name" value="PIGGYBAC TRANSPOSABLE ELEMENT-DERIVED PROTEIN 3-LIKE"/>
    <property type="match status" value="1"/>
</dbReference>
<dbReference type="AlphaFoldDB" id="A0A8X6IMF5"/>
<evidence type="ECO:0000313" key="3">
    <source>
        <dbReference type="Proteomes" id="UP000886998"/>
    </source>
</evidence>
<dbReference type="OrthoDB" id="6486427at2759"/>
<dbReference type="Proteomes" id="UP000886998">
    <property type="component" value="Unassembled WGS sequence"/>
</dbReference>
<gene>
    <name evidence="2" type="primary">PGBD3_57</name>
    <name evidence="2" type="ORF">TNIN_422761</name>
</gene>
<dbReference type="PANTHER" id="PTHR47272">
    <property type="entry name" value="DDE_TNP_1_7 DOMAIN-CONTAINING PROTEIN"/>
    <property type="match status" value="1"/>
</dbReference>
<name>A0A8X6IMF5_9ARAC</name>
<dbReference type="EMBL" id="BMAV01026641">
    <property type="protein sequence ID" value="GFS52109.1"/>
    <property type="molecule type" value="Genomic_DNA"/>
</dbReference>
<reference evidence="2" key="1">
    <citation type="submission" date="2020-08" db="EMBL/GenBank/DDBJ databases">
        <title>Multicomponent nature underlies the extraordinary mechanical properties of spider dragline silk.</title>
        <authorList>
            <person name="Kono N."/>
            <person name="Nakamura H."/>
            <person name="Mori M."/>
            <person name="Yoshida Y."/>
            <person name="Ohtoshi R."/>
            <person name="Malay A.D."/>
            <person name="Moran D.A.P."/>
            <person name="Tomita M."/>
            <person name="Numata K."/>
            <person name="Arakawa K."/>
        </authorList>
    </citation>
    <scope>NUCLEOTIDE SEQUENCE</scope>
</reference>
<protein>
    <submittedName>
        <fullName evidence="2">PiggyBac transposable element-derived protein 3</fullName>
    </submittedName>
</protein>
<feature type="region of interest" description="Disordered" evidence="1">
    <location>
        <begin position="1"/>
        <end position="48"/>
    </location>
</feature>
<proteinExistence type="predicted"/>
<sequence length="147" mass="17016">MNRDGSDLSSLSDEDDYQGDNGSEMDDDDEDQDVTFDFSAPPQQRIHTDKFNPVSFDFQEVGLPSLVKNYNDYMGGIDHLDRTISFYRMKFRTKKCTVRVILHMIDFTTSSAWIAYRNNMTELEEPKKDILYYFAFGLSIGNTLIYG</sequence>
<keyword evidence="3" id="KW-1185">Reference proteome</keyword>
<feature type="compositionally biased region" description="Acidic residues" evidence="1">
    <location>
        <begin position="12"/>
        <end position="34"/>
    </location>
</feature>
<comment type="caution">
    <text evidence="2">The sequence shown here is derived from an EMBL/GenBank/DDBJ whole genome shotgun (WGS) entry which is preliminary data.</text>
</comment>
<accession>A0A8X6IMF5</accession>
<organism evidence="2 3">
    <name type="scientific">Trichonephila inaurata madagascariensis</name>
    <dbReference type="NCBI Taxonomy" id="2747483"/>
    <lineage>
        <taxon>Eukaryota</taxon>
        <taxon>Metazoa</taxon>
        <taxon>Ecdysozoa</taxon>
        <taxon>Arthropoda</taxon>
        <taxon>Chelicerata</taxon>
        <taxon>Arachnida</taxon>
        <taxon>Araneae</taxon>
        <taxon>Araneomorphae</taxon>
        <taxon>Entelegynae</taxon>
        <taxon>Araneoidea</taxon>
        <taxon>Nephilidae</taxon>
        <taxon>Trichonephila</taxon>
        <taxon>Trichonephila inaurata</taxon>
    </lineage>
</organism>
<evidence type="ECO:0000256" key="1">
    <source>
        <dbReference type="SAM" id="MobiDB-lite"/>
    </source>
</evidence>
<evidence type="ECO:0000313" key="2">
    <source>
        <dbReference type="EMBL" id="GFS52109.1"/>
    </source>
</evidence>